<proteinExistence type="inferred from homology"/>
<sequence length="550" mass="61749">MSKVQEDAKILGAGSAGCVLARELIHCIPNINILVLEAGSPDASTNGLINLPCTFFKTSFQLGAQLSDNDWGYVSQEQKMQSSVNLTKEVVKKGSPYIRGKVWGGSSSLNAMVYMRGQAKVYNDWAAQGPEYKIWDWNNCLEAFKALENNSRKEPDENFKKFHGFNGLLHVRDSQNGLYKIESGLIDAAKNLGIPYNDDFNGERQNGVGIYQFTIKDGRRCSLAESYLKDALKKVELHPDPKYDSLGKVVAVEVRSFAHVINIIWDEKNKKENIAIGVRYFCNGTVREAFIAPKGEVILCGVRKELPVGRNLLDHPGACIVAKSTPNTIHDWSNDCEIGIIHKANVEGKIPCKDDFFDESPDIQIIDPAIELYRKKHNKFDGLIMMPLLNIPSSVGYLELGSNNPFDQPKIYFNFYERPNDLYRMISSLKLCREILKQPPLSTIYDVKEIGINDEFGQWCTNGNDMSDEDWEKFIMSKITSFHSCGTVKMAPESQEGVVNHRLQVYGTKNLRVVDASIFPYIPSGNTNAPTAMVAWRASRLIIEDFMGKC</sequence>
<dbReference type="AlphaFoldDB" id="A0A8H3XF27"/>
<dbReference type="PROSITE" id="PS00623">
    <property type="entry name" value="GMC_OXRED_1"/>
    <property type="match status" value="1"/>
</dbReference>
<dbReference type="Pfam" id="PF00732">
    <property type="entry name" value="GMC_oxred_N"/>
    <property type="match status" value="1"/>
</dbReference>
<dbReference type="Proteomes" id="UP000439903">
    <property type="component" value="Unassembled WGS sequence"/>
</dbReference>
<dbReference type="GO" id="GO:0050660">
    <property type="term" value="F:flavin adenine dinucleotide binding"/>
    <property type="evidence" value="ECO:0007669"/>
    <property type="project" value="InterPro"/>
</dbReference>
<keyword evidence="4 5" id="KW-0274">FAD</keyword>
<protein>
    <submittedName>
        <fullName evidence="8">Alcohol oxidase</fullName>
    </submittedName>
</protein>
<evidence type="ECO:0000256" key="5">
    <source>
        <dbReference type="PIRSR" id="PIRSR000137-2"/>
    </source>
</evidence>
<dbReference type="EMBL" id="WTPW01001252">
    <property type="protein sequence ID" value="KAF0446323.1"/>
    <property type="molecule type" value="Genomic_DNA"/>
</dbReference>
<evidence type="ECO:0000256" key="4">
    <source>
        <dbReference type="ARBA" id="ARBA00022827"/>
    </source>
</evidence>
<dbReference type="PANTHER" id="PTHR11552:SF147">
    <property type="entry name" value="CHOLINE DEHYDROGENASE, MITOCHONDRIAL"/>
    <property type="match status" value="1"/>
</dbReference>
<dbReference type="SUPFAM" id="SSF54373">
    <property type="entry name" value="FAD-linked reductases, C-terminal domain"/>
    <property type="match status" value="1"/>
</dbReference>
<evidence type="ECO:0000256" key="2">
    <source>
        <dbReference type="ARBA" id="ARBA00010790"/>
    </source>
</evidence>
<organism evidence="8 9">
    <name type="scientific">Gigaspora margarita</name>
    <dbReference type="NCBI Taxonomy" id="4874"/>
    <lineage>
        <taxon>Eukaryota</taxon>
        <taxon>Fungi</taxon>
        <taxon>Fungi incertae sedis</taxon>
        <taxon>Mucoromycota</taxon>
        <taxon>Glomeromycotina</taxon>
        <taxon>Glomeromycetes</taxon>
        <taxon>Diversisporales</taxon>
        <taxon>Gigasporaceae</taxon>
        <taxon>Gigaspora</taxon>
    </lineage>
</organism>
<dbReference type="InterPro" id="IPR007867">
    <property type="entry name" value="GMC_OxRtase_C"/>
</dbReference>
<dbReference type="InterPro" id="IPR036188">
    <property type="entry name" value="FAD/NAD-bd_sf"/>
</dbReference>
<name>A0A8H3XF27_GIGMA</name>
<evidence type="ECO:0000313" key="8">
    <source>
        <dbReference type="EMBL" id="KAF0446323.1"/>
    </source>
</evidence>
<dbReference type="PIRSF" id="PIRSF000137">
    <property type="entry name" value="Alcohol_oxidase"/>
    <property type="match status" value="1"/>
</dbReference>
<evidence type="ECO:0000313" key="9">
    <source>
        <dbReference type="Proteomes" id="UP000439903"/>
    </source>
</evidence>
<dbReference type="Gene3D" id="3.50.50.60">
    <property type="entry name" value="FAD/NAD(P)-binding domain"/>
    <property type="match status" value="2"/>
</dbReference>
<evidence type="ECO:0000259" key="7">
    <source>
        <dbReference type="PROSITE" id="PS00623"/>
    </source>
</evidence>
<dbReference type="SUPFAM" id="SSF51905">
    <property type="entry name" value="FAD/NAD(P)-binding domain"/>
    <property type="match status" value="1"/>
</dbReference>
<keyword evidence="9" id="KW-1185">Reference proteome</keyword>
<accession>A0A8H3XF27</accession>
<keyword evidence="3 6" id="KW-0285">Flavoprotein</keyword>
<dbReference type="PANTHER" id="PTHR11552">
    <property type="entry name" value="GLUCOSE-METHANOL-CHOLINE GMC OXIDOREDUCTASE"/>
    <property type="match status" value="1"/>
</dbReference>
<evidence type="ECO:0000256" key="3">
    <source>
        <dbReference type="ARBA" id="ARBA00022630"/>
    </source>
</evidence>
<evidence type="ECO:0000256" key="6">
    <source>
        <dbReference type="RuleBase" id="RU003968"/>
    </source>
</evidence>
<gene>
    <name evidence="8" type="ORF">F8M41_002947</name>
</gene>
<dbReference type="OrthoDB" id="269227at2759"/>
<feature type="binding site" evidence="5">
    <location>
        <position position="102"/>
    </location>
    <ligand>
        <name>FAD</name>
        <dbReference type="ChEBI" id="CHEBI:57692"/>
    </ligand>
</feature>
<dbReference type="Pfam" id="PF05199">
    <property type="entry name" value="GMC_oxred_C"/>
    <property type="match status" value="1"/>
</dbReference>
<dbReference type="GO" id="GO:0016614">
    <property type="term" value="F:oxidoreductase activity, acting on CH-OH group of donors"/>
    <property type="evidence" value="ECO:0007669"/>
    <property type="project" value="InterPro"/>
</dbReference>
<comment type="caution">
    <text evidence="8">The sequence shown here is derived from an EMBL/GenBank/DDBJ whole genome shotgun (WGS) entry which is preliminary data.</text>
</comment>
<dbReference type="Gene3D" id="3.30.410.40">
    <property type="match status" value="1"/>
</dbReference>
<dbReference type="Gene3D" id="3.30.560.10">
    <property type="entry name" value="Glucose Oxidase, domain 3"/>
    <property type="match status" value="1"/>
</dbReference>
<feature type="domain" description="Glucose-methanol-choline oxidoreductase N-terminal" evidence="7">
    <location>
        <begin position="100"/>
        <end position="123"/>
    </location>
</feature>
<dbReference type="InterPro" id="IPR012132">
    <property type="entry name" value="GMC_OxRdtase"/>
</dbReference>
<comment type="cofactor">
    <cofactor evidence="1 5">
        <name>FAD</name>
        <dbReference type="ChEBI" id="CHEBI:57692"/>
    </cofactor>
</comment>
<reference evidence="8 9" key="1">
    <citation type="journal article" date="2019" name="Environ. Microbiol.">
        <title>At the nexus of three kingdoms: the genome of the mycorrhizal fungus Gigaspora margarita provides insights into plant, endobacterial and fungal interactions.</title>
        <authorList>
            <person name="Venice F."/>
            <person name="Ghignone S."/>
            <person name="Salvioli di Fossalunga A."/>
            <person name="Amselem J."/>
            <person name="Novero M."/>
            <person name="Xianan X."/>
            <person name="Sedzielewska Toro K."/>
            <person name="Morin E."/>
            <person name="Lipzen A."/>
            <person name="Grigoriev I.V."/>
            <person name="Henrissat B."/>
            <person name="Martin F.M."/>
            <person name="Bonfante P."/>
        </authorList>
    </citation>
    <scope>NUCLEOTIDE SEQUENCE [LARGE SCALE GENOMIC DNA]</scope>
    <source>
        <strain evidence="8 9">BEG34</strain>
    </source>
</reference>
<comment type="similarity">
    <text evidence="2 6">Belongs to the GMC oxidoreductase family.</text>
</comment>
<dbReference type="InterPro" id="IPR000172">
    <property type="entry name" value="GMC_OxRdtase_N"/>
</dbReference>
<feature type="binding site" evidence="5">
    <location>
        <begin position="110"/>
        <end position="113"/>
    </location>
    <ligand>
        <name>FAD</name>
        <dbReference type="ChEBI" id="CHEBI:57692"/>
    </ligand>
</feature>
<evidence type="ECO:0000256" key="1">
    <source>
        <dbReference type="ARBA" id="ARBA00001974"/>
    </source>
</evidence>